<dbReference type="InterPro" id="IPR027443">
    <property type="entry name" value="IPNS-like_sf"/>
</dbReference>
<protein>
    <submittedName>
        <fullName evidence="5">Aspartyl/asparaginyl beta-hydroxylase domain-containing protein</fullName>
    </submittedName>
</protein>
<sequence>MDPSLPRRSWVYRAAKKARATLDRVIARSSRISNAPVLQAKDFPWTDALKAHWREIRDEAETLLPRLASVPALRLVSPDHRRIAQDDLWKSFFLVGYGYRIEANCARCPRTTALVERIPELNSAFFSILMPGTRIAPHRGPTKGLVTCHLGLMVPPDGACRMRLADQLLGWAEGEWLVFDDTYRHEVRHDGDTPRIVLLIQVKRPLRFPGRLIADLFLAGMRRSPFVQEGRRNLGAWEQAMQAADRPA</sequence>
<dbReference type="PANTHER" id="PTHR46332">
    <property type="entry name" value="ASPARTATE BETA-HYDROXYLASE DOMAIN-CONTAINING PROTEIN 2"/>
    <property type="match status" value="1"/>
</dbReference>
<dbReference type="GO" id="GO:0016020">
    <property type="term" value="C:membrane"/>
    <property type="evidence" value="ECO:0007669"/>
    <property type="project" value="TreeGrafter"/>
</dbReference>
<evidence type="ECO:0000313" key="5">
    <source>
        <dbReference type="EMBL" id="TFI58956.1"/>
    </source>
</evidence>
<dbReference type="Pfam" id="PF05118">
    <property type="entry name" value="Asp_Arg_Hydrox"/>
    <property type="match status" value="1"/>
</dbReference>
<evidence type="ECO:0000256" key="1">
    <source>
        <dbReference type="ARBA" id="ARBA00007730"/>
    </source>
</evidence>
<evidence type="ECO:0000313" key="6">
    <source>
        <dbReference type="Proteomes" id="UP000298213"/>
    </source>
</evidence>
<proteinExistence type="inferred from homology"/>
<evidence type="ECO:0000256" key="3">
    <source>
        <dbReference type="ARBA" id="ARBA00023002"/>
    </source>
</evidence>
<feature type="domain" description="Aspartyl/asparaginy/proline hydroxylase" evidence="4">
    <location>
        <begin position="51"/>
        <end position="205"/>
    </location>
</feature>
<dbReference type="OrthoDB" id="21665at2"/>
<dbReference type="AlphaFoldDB" id="A0A4Y8ZWU8"/>
<name>A0A4Y8ZWU8_9SPHN</name>
<comment type="caution">
    <text evidence="5">The sequence shown here is derived from an EMBL/GenBank/DDBJ whole genome shotgun (WGS) entry which is preliminary data.</text>
</comment>
<gene>
    <name evidence="5" type="ORF">E2493_06770</name>
</gene>
<dbReference type="InterPro" id="IPR007803">
    <property type="entry name" value="Asp/Arg/Pro-Hydrxlase"/>
</dbReference>
<dbReference type="SUPFAM" id="SSF51197">
    <property type="entry name" value="Clavaminate synthase-like"/>
    <property type="match status" value="1"/>
</dbReference>
<dbReference type="InterPro" id="IPR051821">
    <property type="entry name" value="Asp/Asn_beta-hydroxylase"/>
</dbReference>
<evidence type="ECO:0000259" key="4">
    <source>
        <dbReference type="Pfam" id="PF05118"/>
    </source>
</evidence>
<keyword evidence="2" id="KW-0223">Dioxygenase</keyword>
<dbReference type="PANTHER" id="PTHR46332:SF5">
    <property type="entry name" value="ASPARTATE BETA-HYDROXYLASE DOMAIN CONTAINING 2"/>
    <property type="match status" value="1"/>
</dbReference>
<comment type="similarity">
    <text evidence="1">Belongs to the aspartyl/asparaginyl beta-hydroxylase family.</text>
</comment>
<dbReference type="Proteomes" id="UP000298213">
    <property type="component" value="Unassembled WGS sequence"/>
</dbReference>
<dbReference type="RefSeq" id="WP_135085040.1">
    <property type="nucleotide sequence ID" value="NZ_SPDV01000010.1"/>
</dbReference>
<accession>A0A4Y8ZWU8</accession>
<dbReference type="Gene3D" id="2.60.120.330">
    <property type="entry name" value="B-lactam Antibiotic, Isopenicillin N Synthase, Chain"/>
    <property type="match status" value="1"/>
</dbReference>
<keyword evidence="6" id="KW-1185">Reference proteome</keyword>
<organism evidence="5 6">
    <name type="scientific">Sphingomonas parva</name>
    <dbReference type="NCBI Taxonomy" id="2555898"/>
    <lineage>
        <taxon>Bacteria</taxon>
        <taxon>Pseudomonadati</taxon>
        <taxon>Pseudomonadota</taxon>
        <taxon>Alphaproteobacteria</taxon>
        <taxon>Sphingomonadales</taxon>
        <taxon>Sphingomonadaceae</taxon>
        <taxon>Sphingomonas</taxon>
    </lineage>
</organism>
<evidence type="ECO:0000256" key="2">
    <source>
        <dbReference type="ARBA" id="ARBA00022964"/>
    </source>
</evidence>
<dbReference type="EMBL" id="SPDV01000010">
    <property type="protein sequence ID" value="TFI58956.1"/>
    <property type="molecule type" value="Genomic_DNA"/>
</dbReference>
<reference evidence="5 6" key="1">
    <citation type="submission" date="2019-03" db="EMBL/GenBank/DDBJ databases">
        <title>Genome sequence of Sphingomonas sp. 17J27-24.</title>
        <authorList>
            <person name="Kim M."/>
            <person name="Maeng S."/>
            <person name="Sathiyaraj S."/>
        </authorList>
    </citation>
    <scope>NUCLEOTIDE SEQUENCE [LARGE SCALE GENOMIC DNA]</scope>
    <source>
        <strain evidence="5 6">17J27-24</strain>
    </source>
</reference>
<dbReference type="GO" id="GO:0051213">
    <property type="term" value="F:dioxygenase activity"/>
    <property type="evidence" value="ECO:0007669"/>
    <property type="project" value="UniProtKB-KW"/>
</dbReference>
<keyword evidence="3" id="KW-0560">Oxidoreductase</keyword>